<reference evidence="4" key="1">
    <citation type="submission" date="2016-01" db="EMBL/GenBank/DDBJ databases">
        <authorList>
            <person name="Peeters Charlotte."/>
        </authorList>
    </citation>
    <scope>NUCLEOTIDE SEQUENCE [LARGE SCALE GENOMIC DNA]</scope>
</reference>
<feature type="transmembrane region" description="Helical" evidence="2">
    <location>
        <begin position="62"/>
        <end position="85"/>
    </location>
</feature>
<proteinExistence type="predicted"/>
<keyword evidence="2" id="KW-0472">Membrane</keyword>
<accession>A0A158AXT4</accession>
<gene>
    <name evidence="3" type="ORF">AWB76_03265</name>
</gene>
<keyword evidence="2" id="KW-1133">Transmembrane helix</keyword>
<keyword evidence="2" id="KW-0812">Transmembrane</keyword>
<dbReference type="Proteomes" id="UP000054624">
    <property type="component" value="Unassembled WGS sequence"/>
</dbReference>
<evidence type="ECO:0000313" key="4">
    <source>
        <dbReference type="Proteomes" id="UP000054624"/>
    </source>
</evidence>
<dbReference type="STRING" id="1777137.AWB76_03265"/>
<evidence type="ECO:0000256" key="1">
    <source>
        <dbReference type="SAM" id="MobiDB-lite"/>
    </source>
</evidence>
<feature type="region of interest" description="Disordered" evidence="1">
    <location>
        <begin position="1"/>
        <end position="24"/>
    </location>
</feature>
<dbReference type="AlphaFoldDB" id="A0A158AXT4"/>
<evidence type="ECO:0000313" key="3">
    <source>
        <dbReference type="EMBL" id="SAK62543.1"/>
    </source>
</evidence>
<name>A0A158AXT4_9BURK</name>
<evidence type="ECO:0000256" key="2">
    <source>
        <dbReference type="SAM" id="Phobius"/>
    </source>
</evidence>
<dbReference type="EMBL" id="FCOI02000009">
    <property type="protein sequence ID" value="SAK62543.1"/>
    <property type="molecule type" value="Genomic_DNA"/>
</dbReference>
<keyword evidence="4" id="KW-1185">Reference proteome</keyword>
<sequence>MNAPTRYRQSNEAHEDAGPSTGKRVALASAPASASIEMTDLSFKTGRQSQALRKRRSTRAMIGLLLQIVGALFVGLAVLGSLGVIDMRVCISSAGGCNAPAPVGSAGRMRA</sequence>
<organism evidence="3 4">
    <name type="scientific">Caballeronia temeraria</name>
    <dbReference type="NCBI Taxonomy" id="1777137"/>
    <lineage>
        <taxon>Bacteria</taxon>
        <taxon>Pseudomonadati</taxon>
        <taxon>Pseudomonadota</taxon>
        <taxon>Betaproteobacteria</taxon>
        <taxon>Burkholderiales</taxon>
        <taxon>Burkholderiaceae</taxon>
        <taxon>Caballeronia</taxon>
    </lineage>
</organism>
<protein>
    <submittedName>
        <fullName evidence="3">Uncharacterized protein</fullName>
    </submittedName>
</protein>